<proteinExistence type="predicted"/>
<protein>
    <submittedName>
        <fullName evidence="1">DUF5947 family protein</fullName>
    </submittedName>
</protein>
<name>A0ABT9I7X9_9ACTN</name>
<organism evidence="1 2">
    <name type="scientific">Blastococcus carthaginiensis</name>
    <dbReference type="NCBI Taxonomy" id="3050034"/>
    <lineage>
        <taxon>Bacteria</taxon>
        <taxon>Bacillati</taxon>
        <taxon>Actinomycetota</taxon>
        <taxon>Actinomycetes</taxon>
        <taxon>Geodermatophilales</taxon>
        <taxon>Geodermatophilaceae</taxon>
        <taxon>Blastococcus</taxon>
    </lineage>
</organism>
<dbReference type="InterPro" id="IPR045991">
    <property type="entry name" value="DUF5947"/>
</dbReference>
<keyword evidence="2" id="KW-1185">Reference proteome</keyword>
<sequence length="201" mass="21998">MTSAGALERVVRRSSSTPAENTECCDMCGLAVPEQHRHVLDQQAGELMCTCQACTLLFQRDAAGRGHYQLVPETRLRLADLSPKELGVPVGLVFFVVQCDGSVLANYPSPMGPTRSEVDAGTWQALQQRCPELAGLAPGVQALLLDTARGADEHWLVPIDDCYRLVAVIKREWRGLSGGSTVWPAIREFFDGLAEPRRSTY</sequence>
<dbReference type="Pfam" id="PF19372">
    <property type="entry name" value="DUF5947"/>
    <property type="match status" value="1"/>
</dbReference>
<reference evidence="2" key="1">
    <citation type="submission" date="2023-05" db="EMBL/GenBank/DDBJ databases">
        <title>Draft genome of Pseudofrankia sp. BMG5.37.</title>
        <authorList>
            <person name="Gtari M."/>
            <person name="Ghodhbane F."/>
            <person name="Sbissi I."/>
        </authorList>
    </citation>
    <scope>NUCLEOTIDE SEQUENCE [LARGE SCALE GENOMIC DNA]</scope>
    <source>
        <strain evidence="2">BMG 814</strain>
    </source>
</reference>
<dbReference type="RefSeq" id="WP_305998396.1">
    <property type="nucleotide sequence ID" value="NZ_JASNFN010000002.1"/>
</dbReference>
<dbReference type="EMBL" id="JASNFN010000002">
    <property type="protein sequence ID" value="MDP5181681.1"/>
    <property type="molecule type" value="Genomic_DNA"/>
</dbReference>
<gene>
    <name evidence="1" type="ORF">QOZ88_03445</name>
</gene>
<dbReference type="Proteomes" id="UP001233673">
    <property type="component" value="Unassembled WGS sequence"/>
</dbReference>
<accession>A0ABT9I7X9</accession>
<evidence type="ECO:0000313" key="1">
    <source>
        <dbReference type="EMBL" id="MDP5181681.1"/>
    </source>
</evidence>
<evidence type="ECO:0000313" key="2">
    <source>
        <dbReference type="Proteomes" id="UP001233673"/>
    </source>
</evidence>
<comment type="caution">
    <text evidence="1">The sequence shown here is derived from an EMBL/GenBank/DDBJ whole genome shotgun (WGS) entry which is preliminary data.</text>
</comment>